<evidence type="ECO:0000313" key="1">
    <source>
        <dbReference type="EMBL" id="RNA20048.1"/>
    </source>
</evidence>
<evidence type="ECO:0000313" key="2">
    <source>
        <dbReference type="Proteomes" id="UP000276133"/>
    </source>
</evidence>
<dbReference type="EMBL" id="REGN01003927">
    <property type="protein sequence ID" value="RNA20048.1"/>
    <property type="molecule type" value="Genomic_DNA"/>
</dbReference>
<keyword evidence="2" id="KW-1185">Reference proteome</keyword>
<name>A0A3M7R9X1_BRAPC</name>
<gene>
    <name evidence="1" type="ORF">BpHYR1_003337</name>
</gene>
<dbReference type="Proteomes" id="UP000276133">
    <property type="component" value="Unassembled WGS sequence"/>
</dbReference>
<organism evidence="1 2">
    <name type="scientific">Brachionus plicatilis</name>
    <name type="common">Marine rotifer</name>
    <name type="synonym">Brachionus muelleri</name>
    <dbReference type="NCBI Taxonomy" id="10195"/>
    <lineage>
        <taxon>Eukaryota</taxon>
        <taxon>Metazoa</taxon>
        <taxon>Spiralia</taxon>
        <taxon>Gnathifera</taxon>
        <taxon>Rotifera</taxon>
        <taxon>Eurotatoria</taxon>
        <taxon>Monogononta</taxon>
        <taxon>Pseudotrocha</taxon>
        <taxon>Ploima</taxon>
        <taxon>Brachionidae</taxon>
        <taxon>Brachionus</taxon>
    </lineage>
</organism>
<dbReference type="AlphaFoldDB" id="A0A3M7R9X1"/>
<proteinExistence type="predicted"/>
<accession>A0A3M7R9X1</accession>
<sequence>MAKTKYARYSLAYKMKHVTLKKSYISDLNISLTHNVNKFDLVQIVAKKNKIKLPKNEFKNMLNSKAHIKNLK</sequence>
<reference evidence="1 2" key="1">
    <citation type="journal article" date="2018" name="Sci. Rep.">
        <title>Genomic signatures of local adaptation to the degree of environmental predictability in rotifers.</title>
        <authorList>
            <person name="Franch-Gras L."/>
            <person name="Hahn C."/>
            <person name="Garcia-Roger E.M."/>
            <person name="Carmona M.J."/>
            <person name="Serra M."/>
            <person name="Gomez A."/>
        </authorList>
    </citation>
    <scope>NUCLEOTIDE SEQUENCE [LARGE SCALE GENOMIC DNA]</scope>
    <source>
        <strain evidence="1">HYR1</strain>
    </source>
</reference>
<protein>
    <submittedName>
        <fullName evidence="1">Uncharacterized protein</fullName>
    </submittedName>
</protein>
<comment type="caution">
    <text evidence="1">The sequence shown here is derived from an EMBL/GenBank/DDBJ whole genome shotgun (WGS) entry which is preliminary data.</text>
</comment>